<accession>A0A2W4XRV7</accession>
<evidence type="ECO:0000313" key="4">
    <source>
        <dbReference type="EMBL" id="PZO59634.1"/>
    </source>
</evidence>
<keyword evidence="1" id="KW-0479">Metal-binding</keyword>
<dbReference type="Pfam" id="PF00596">
    <property type="entry name" value="Aldolase_II"/>
    <property type="match status" value="1"/>
</dbReference>
<feature type="domain" description="Class II aldolase/adducin N-terminal" evidence="3">
    <location>
        <begin position="14"/>
        <end position="195"/>
    </location>
</feature>
<reference evidence="5" key="1">
    <citation type="submission" date="2018-04" db="EMBL/GenBank/DDBJ databases">
        <authorList>
            <person name="Cornet L."/>
        </authorList>
    </citation>
    <scope>NUCLEOTIDE SEQUENCE [LARGE SCALE GENOMIC DNA]</scope>
</reference>
<dbReference type="GO" id="GO:0016832">
    <property type="term" value="F:aldehyde-lyase activity"/>
    <property type="evidence" value="ECO:0007669"/>
    <property type="project" value="TreeGrafter"/>
</dbReference>
<comment type="caution">
    <text evidence="4">The sequence shown here is derived from an EMBL/GenBank/DDBJ whole genome shotgun (WGS) entry which is preliminary data.</text>
</comment>
<evidence type="ECO:0000256" key="2">
    <source>
        <dbReference type="ARBA" id="ARBA00023239"/>
    </source>
</evidence>
<dbReference type="InterPro" id="IPR001303">
    <property type="entry name" value="Aldolase_II/adducin_N"/>
</dbReference>
<dbReference type="AlphaFoldDB" id="A0A2W4XRV7"/>
<sequence>MANAKQLEKSSLSDLSKVSARLGSNPFFVQAAGGNTSIKEKDTLWIKASGKHLSDASQTNVFVPVDLAQVHRDIGAGADSYRSLYTNGLRPSIETTLHALIPHRVVLHTHPVSVIAQSLIPGSRNHLSALLKGVSWAWIPYQRPGQPLTRAIDEVLKTTASCDVLVLANHGLVVGGDTCETAEALHHEICARLDIKPRPLATADRDYLNRARAAIPHSRLPDNRVTHSLATDAWSLKLAQCNPPYPDHVVFCGTRPLVIRDLDSFAEEAERFERVWGYKASYALFPSRGVVLLESASRSTDAMLQAQAEVFLRVSPDSNVSLLTDGQCSELMNWEAEKYRKSLESVSA</sequence>
<protein>
    <submittedName>
        <fullName evidence="4">Class II aldolase</fullName>
    </submittedName>
</protein>
<keyword evidence="2" id="KW-0456">Lyase</keyword>
<dbReference type="InterPro" id="IPR050197">
    <property type="entry name" value="Aldolase_class_II_sugar_metab"/>
</dbReference>
<organism evidence="4 5">
    <name type="scientific">Phormidesmis priestleyi</name>
    <dbReference type="NCBI Taxonomy" id="268141"/>
    <lineage>
        <taxon>Bacteria</taxon>
        <taxon>Bacillati</taxon>
        <taxon>Cyanobacteriota</taxon>
        <taxon>Cyanophyceae</taxon>
        <taxon>Leptolyngbyales</taxon>
        <taxon>Leptolyngbyaceae</taxon>
        <taxon>Phormidesmis</taxon>
    </lineage>
</organism>
<dbReference type="EMBL" id="QBMP01000018">
    <property type="protein sequence ID" value="PZO59634.1"/>
    <property type="molecule type" value="Genomic_DNA"/>
</dbReference>
<dbReference type="GO" id="GO:0005829">
    <property type="term" value="C:cytosol"/>
    <property type="evidence" value="ECO:0007669"/>
    <property type="project" value="TreeGrafter"/>
</dbReference>
<evidence type="ECO:0000256" key="1">
    <source>
        <dbReference type="ARBA" id="ARBA00022723"/>
    </source>
</evidence>
<dbReference type="GO" id="GO:0019323">
    <property type="term" value="P:pentose catabolic process"/>
    <property type="evidence" value="ECO:0007669"/>
    <property type="project" value="TreeGrafter"/>
</dbReference>
<proteinExistence type="predicted"/>
<dbReference type="Gene3D" id="3.40.225.10">
    <property type="entry name" value="Class II aldolase/adducin N-terminal domain"/>
    <property type="match status" value="1"/>
</dbReference>
<dbReference type="InterPro" id="IPR036409">
    <property type="entry name" value="Aldolase_II/adducin_N_sf"/>
</dbReference>
<dbReference type="PANTHER" id="PTHR22789">
    <property type="entry name" value="FUCULOSE PHOSPHATE ALDOLASE"/>
    <property type="match status" value="1"/>
</dbReference>
<dbReference type="SMART" id="SM01007">
    <property type="entry name" value="Aldolase_II"/>
    <property type="match status" value="1"/>
</dbReference>
<dbReference type="GO" id="GO:0046872">
    <property type="term" value="F:metal ion binding"/>
    <property type="evidence" value="ECO:0007669"/>
    <property type="project" value="UniProtKB-KW"/>
</dbReference>
<dbReference type="PANTHER" id="PTHR22789:SF0">
    <property type="entry name" value="3-OXO-TETRONATE 4-PHOSPHATE DECARBOXYLASE-RELATED"/>
    <property type="match status" value="1"/>
</dbReference>
<dbReference type="SUPFAM" id="SSF53639">
    <property type="entry name" value="AraD/HMP-PK domain-like"/>
    <property type="match status" value="1"/>
</dbReference>
<evidence type="ECO:0000259" key="3">
    <source>
        <dbReference type="SMART" id="SM01007"/>
    </source>
</evidence>
<evidence type="ECO:0000313" key="5">
    <source>
        <dbReference type="Proteomes" id="UP000249794"/>
    </source>
</evidence>
<name>A0A2W4XRV7_9CYAN</name>
<gene>
    <name evidence="4" type="ORF">DCF15_03330</name>
</gene>
<reference evidence="4 5" key="2">
    <citation type="submission" date="2018-06" db="EMBL/GenBank/DDBJ databases">
        <title>Metagenomic assembly of (sub)arctic Cyanobacteria and their associated microbiome from non-axenic cultures.</title>
        <authorList>
            <person name="Baurain D."/>
        </authorList>
    </citation>
    <scope>NUCLEOTIDE SEQUENCE [LARGE SCALE GENOMIC DNA]</scope>
    <source>
        <strain evidence="4">ULC027bin1</strain>
    </source>
</reference>
<dbReference type="Proteomes" id="UP000249794">
    <property type="component" value="Unassembled WGS sequence"/>
</dbReference>